<evidence type="ECO:0000256" key="1">
    <source>
        <dbReference type="ARBA" id="ARBA00022737"/>
    </source>
</evidence>
<reference evidence="6" key="1">
    <citation type="submission" date="2021-09" db="EMBL/GenBank/DDBJ databases">
        <title>Genomic analysis of Ralstonia spp.</title>
        <authorList>
            <person name="Aburjaile F."/>
            <person name="Ariute J.C."/>
            <person name="Pais A.K.L."/>
            <person name="Albuquerque G.M.R."/>
            <person name="Silva A.M.F."/>
            <person name="Brenig B."/>
            <person name="Azevedo V."/>
            <person name="Matiuzzi M."/>
            <person name="Ramos R."/>
            <person name="Goes-Neto A."/>
            <person name="Soares S."/>
            <person name="Iseppon A.M.B."/>
            <person name="Souza E."/>
            <person name="Gama M."/>
        </authorList>
    </citation>
    <scope>NUCLEOTIDE SEQUENCE</scope>
    <source>
        <strain evidence="6">CCRMRs91</strain>
    </source>
</reference>
<gene>
    <name evidence="6" type="ORF">LBW59_19450</name>
</gene>
<dbReference type="InterPro" id="IPR050708">
    <property type="entry name" value="T6SS_VgrG/RHS"/>
</dbReference>
<dbReference type="PANTHER" id="PTHR32305">
    <property type="match status" value="1"/>
</dbReference>
<dbReference type="PANTHER" id="PTHR32305:SF15">
    <property type="entry name" value="PROTEIN RHSA-RELATED"/>
    <property type="match status" value="1"/>
</dbReference>
<dbReference type="InterPro" id="IPR056823">
    <property type="entry name" value="TEN-like_YD-shell"/>
</dbReference>
<accession>A0AAW5ZTX5</accession>
<dbReference type="AlphaFoldDB" id="A0AAW5ZTX5"/>
<feature type="domain" description="Tox-REase-9" evidence="4">
    <location>
        <begin position="686"/>
        <end position="768"/>
    </location>
</feature>
<evidence type="ECO:0000256" key="2">
    <source>
        <dbReference type="SAM" id="MobiDB-lite"/>
    </source>
</evidence>
<keyword evidence="3" id="KW-0732">Signal</keyword>
<feature type="domain" description="Teneurin-like YD-shell" evidence="5">
    <location>
        <begin position="320"/>
        <end position="594"/>
    </location>
</feature>
<dbReference type="EMBL" id="JAIVFG010000038">
    <property type="protein sequence ID" value="MDB0572942.1"/>
    <property type="molecule type" value="Genomic_DNA"/>
</dbReference>
<protein>
    <submittedName>
        <fullName evidence="6">Type IV secretion protein Rhs</fullName>
    </submittedName>
</protein>
<dbReference type="RefSeq" id="WP_271657051.1">
    <property type="nucleotide sequence ID" value="NZ_JAIVFG010000038.1"/>
</dbReference>
<proteinExistence type="predicted"/>
<evidence type="ECO:0000259" key="5">
    <source>
        <dbReference type="Pfam" id="PF25023"/>
    </source>
</evidence>
<dbReference type="InterPro" id="IPR031325">
    <property type="entry name" value="RHS_repeat"/>
</dbReference>
<feature type="compositionally biased region" description="Polar residues" evidence="2">
    <location>
        <begin position="375"/>
        <end position="416"/>
    </location>
</feature>
<dbReference type="InterPro" id="IPR022385">
    <property type="entry name" value="Rhs_assc_core"/>
</dbReference>
<dbReference type="Pfam" id="PF05593">
    <property type="entry name" value="RHS_repeat"/>
    <property type="match status" value="4"/>
</dbReference>
<name>A0AAW5ZTX5_RALSL</name>
<comment type="caution">
    <text evidence="6">The sequence shown here is derived from an EMBL/GenBank/DDBJ whole genome shotgun (WGS) entry which is preliminary data.</text>
</comment>
<dbReference type="InterPro" id="IPR028902">
    <property type="entry name" value="Tox-REase-9_dom"/>
</dbReference>
<feature type="chain" id="PRO_5043767466" evidence="3">
    <location>
        <begin position="25"/>
        <end position="769"/>
    </location>
</feature>
<feature type="region of interest" description="Disordered" evidence="2">
    <location>
        <begin position="375"/>
        <end position="421"/>
    </location>
</feature>
<dbReference type="Proteomes" id="UP001144050">
    <property type="component" value="Unassembled WGS sequence"/>
</dbReference>
<organism evidence="6 7">
    <name type="scientific">Ralstonia solanacearum</name>
    <name type="common">Pseudomonas solanacearum</name>
    <dbReference type="NCBI Taxonomy" id="305"/>
    <lineage>
        <taxon>Bacteria</taxon>
        <taxon>Pseudomonadati</taxon>
        <taxon>Pseudomonadota</taxon>
        <taxon>Betaproteobacteria</taxon>
        <taxon>Burkholderiales</taxon>
        <taxon>Burkholderiaceae</taxon>
        <taxon>Ralstonia</taxon>
        <taxon>Ralstonia solanacearum species complex</taxon>
    </lineage>
</organism>
<dbReference type="NCBIfam" id="TIGR03696">
    <property type="entry name" value="Rhs_assc_core"/>
    <property type="match status" value="1"/>
</dbReference>
<evidence type="ECO:0000313" key="7">
    <source>
        <dbReference type="Proteomes" id="UP001144050"/>
    </source>
</evidence>
<dbReference type="Gene3D" id="2.180.10.10">
    <property type="entry name" value="RHS repeat-associated core"/>
    <property type="match status" value="1"/>
</dbReference>
<dbReference type="Pfam" id="PF15650">
    <property type="entry name" value="Tox-REase-9"/>
    <property type="match status" value="1"/>
</dbReference>
<evidence type="ECO:0000256" key="3">
    <source>
        <dbReference type="SAM" id="SignalP"/>
    </source>
</evidence>
<evidence type="ECO:0000259" key="4">
    <source>
        <dbReference type="Pfam" id="PF15650"/>
    </source>
</evidence>
<keyword evidence="1" id="KW-0677">Repeat</keyword>
<sequence>MREHKLYRAISAAVLLTLSTQVLAQTQVSTTQYAYDTVGNLTQITDPRGLVTTLTYDSLGRRTKVQGPPATPGGAAPTAVFTYDGQDRVRQVTDPRSLVTAYTVDGLGNTTQQQSPDTGTANATYDAAGNLTSRTDARGKTTSFSYDVVDRLTQASYASGTPTVLEYDGGNSPQPNDIGRLTKVTDEAGSTRFRYNGFGNVVSKTQTTTANGVAKDQTIAYAYGTSGSSTGHVVSATYPSGGVVGYSYNSAGRIAGLTLTTANGSVALLSNIQYQPFGKPSAWTWGNGTAYTRSFDLSGRLTQFPLGATTGTGTTPNGLSRTVNYDAASRISAYTHTDTSGSTGSSTATAANQTFGYDDQDRLISYLPANSSQSYSYDANGNRTGQTVGGNSYTQTVDPASNRQTASTGPTATRNSYDAAGNLTSDGTTTYSYSDRGRLASVTKSGTTTSYLYNGLGQRVVKSGSNVPTGAVRYVYDEAGHLIGEYDQAGNAIQETVYLGDTPVVTVKNGTAYYIYADQIDTPRVITDTNNLMTWRWDQTDPFGAMLPDENPASLGTFTYNPRFPGQVYDAETGKHYNANRDYDPASGRYVQSDPIGLNGGQWSTYAYVDSNPTSYTDASGLCPLCVIGALIELGVIANEIANSDVPMIGGNSVGAVARAVERSVAKEAAQSCTATAARGAQIPKVAEAAARGRQAHKAYDYGPGFEKEFTLPSGKRADAVNQATREVVELKPNNPNAVRRGERQVDGYRRELEKITGECWSCRVITYE</sequence>
<feature type="signal peptide" evidence="3">
    <location>
        <begin position="1"/>
        <end position="24"/>
    </location>
</feature>
<evidence type="ECO:0000313" key="6">
    <source>
        <dbReference type="EMBL" id="MDB0572942.1"/>
    </source>
</evidence>
<dbReference type="InterPro" id="IPR006530">
    <property type="entry name" value="YD"/>
</dbReference>
<dbReference type="NCBIfam" id="TIGR01643">
    <property type="entry name" value="YD_repeat_2x"/>
    <property type="match status" value="5"/>
</dbReference>
<dbReference type="Pfam" id="PF25023">
    <property type="entry name" value="TEN_YD-shell"/>
    <property type="match status" value="1"/>
</dbReference>